<dbReference type="NCBIfam" id="TIGR04183">
    <property type="entry name" value="Por_Secre_tail"/>
    <property type="match status" value="1"/>
</dbReference>
<organism evidence="14 15">
    <name type="scientific">Hymenobacter ruricola</name>
    <dbReference type="NCBI Taxonomy" id="2791023"/>
    <lineage>
        <taxon>Bacteria</taxon>
        <taxon>Pseudomonadati</taxon>
        <taxon>Bacteroidota</taxon>
        <taxon>Cytophagia</taxon>
        <taxon>Cytophagales</taxon>
        <taxon>Hymenobacteraceae</taxon>
        <taxon>Hymenobacter</taxon>
    </lineage>
</organism>
<evidence type="ECO:0000256" key="3">
    <source>
        <dbReference type="ARBA" id="ARBA00010136"/>
    </source>
</evidence>
<evidence type="ECO:0000313" key="15">
    <source>
        <dbReference type="Proteomes" id="UP000618931"/>
    </source>
</evidence>
<keyword evidence="10" id="KW-0862">Zinc</keyword>
<evidence type="ECO:0000256" key="5">
    <source>
        <dbReference type="ARBA" id="ARBA00015611"/>
    </source>
</evidence>
<comment type="caution">
    <text evidence="14">The sequence shown here is derived from an EMBL/GenBank/DDBJ whole genome shotgun (WGS) entry which is preliminary data.</text>
</comment>
<protein>
    <recommendedName>
        <fullName evidence="5">Aminopeptidase N</fullName>
        <ecNumber evidence="4">3.4.11.2</ecNumber>
    </recommendedName>
</protein>
<dbReference type="EMBL" id="JADQDM010000002">
    <property type="protein sequence ID" value="MBF9220510.1"/>
    <property type="molecule type" value="Genomic_DNA"/>
</dbReference>
<evidence type="ECO:0000313" key="14">
    <source>
        <dbReference type="EMBL" id="MBF9220510.1"/>
    </source>
</evidence>
<evidence type="ECO:0000256" key="9">
    <source>
        <dbReference type="ARBA" id="ARBA00022801"/>
    </source>
</evidence>
<evidence type="ECO:0000256" key="7">
    <source>
        <dbReference type="ARBA" id="ARBA00022670"/>
    </source>
</evidence>
<accession>A0ABS0I0N5</accession>
<evidence type="ECO:0000256" key="10">
    <source>
        <dbReference type="ARBA" id="ARBA00022833"/>
    </source>
</evidence>
<evidence type="ECO:0000256" key="12">
    <source>
        <dbReference type="SAM" id="SignalP"/>
    </source>
</evidence>
<dbReference type="PANTHER" id="PTHR11533:SF174">
    <property type="entry name" value="PUROMYCIN-SENSITIVE AMINOPEPTIDASE-RELATED"/>
    <property type="match status" value="1"/>
</dbReference>
<dbReference type="PRINTS" id="PR00756">
    <property type="entry name" value="ALADIPTASE"/>
</dbReference>
<evidence type="ECO:0000259" key="13">
    <source>
        <dbReference type="Pfam" id="PF01433"/>
    </source>
</evidence>
<name>A0ABS0I0N5_9BACT</name>
<comment type="similarity">
    <text evidence="3">Belongs to the peptidase M1 family.</text>
</comment>
<evidence type="ECO:0000256" key="1">
    <source>
        <dbReference type="ARBA" id="ARBA00000098"/>
    </source>
</evidence>
<feature type="signal peptide" evidence="12">
    <location>
        <begin position="1"/>
        <end position="22"/>
    </location>
</feature>
<keyword evidence="12" id="KW-0732">Signal</keyword>
<dbReference type="Gene3D" id="2.60.40.1730">
    <property type="entry name" value="tricorn interacting facor f3 domain"/>
    <property type="match status" value="1"/>
</dbReference>
<evidence type="ECO:0000256" key="2">
    <source>
        <dbReference type="ARBA" id="ARBA00001947"/>
    </source>
</evidence>
<feature type="chain" id="PRO_5047210544" description="Aminopeptidase N" evidence="12">
    <location>
        <begin position="23"/>
        <end position="688"/>
    </location>
</feature>
<dbReference type="InterPro" id="IPR042097">
    <property type="entry name" value="Aminopeptidase_N-like_N_sf"/>
</dbReference>
<evidence type="ECO:0000256" key="6">
    <source>
        <dbReference type="ARBA" id="ARBA00022438"/>
    </source>
</evidence>
<dbReference type="EC" id="3.4.11.2" evidence="4"/>
<keyword evidence="9" id="KW-0378">Hydrolase</keyword>
<dbReference type="CDD" id="cd09603">
    <property type="entry name" value="M1_APN_like"/>
    <property type="match status" value="1"/>
</dbReference>
<keyword evidence="15" id="KW-1185">Reference proteome</keyword>
<dbReference type="SUPFAM" id="SSF55486">
    <property type="entry name" value="Metalloproteases ('zincins'), catalytic domain"/>
    <property type="match status" value="1"/>
</dbReference>
<evidence type="ECO:0000256" key="8">
    <source>
        <dbReference type="ARBA" id="ARBA00022723"/>
    </source>
</evidence>
<dbReference type="RefSeq" id="WP_196291960.1">
    <property type="nucleotide sequence ID" value="NZ_JADQDM010000002.1"/>
</dbReference>
<gene>
    <name evidence="14" type="ORF">I2H31_05290</name>
</gene>
<keyword evidence="11" id="KW-0482">Metalloprotease</keyword>
<dbReference type="InterPro" id="IPR001930">
    <property type="entry name" value="Peptidase_M1"/>
</dbReference>
<dbReference type="InterPro" id="IPR027268">
    <property type="entry name" value="Peptidase_M4/M1_CTD_sf"/>
</dbReference>
<dbReference type="InterPro" id="IPR026444">
    <property type="entry name" value="Secre_tail"/>
</dbReference>
<comment type="cofactor">
    <cofactor evidence="2">
        <name>Zn(2+)</name>
        <dbReference type="ChEBI" id="CHEBI:29105"/>
    </cofactor>
</comment>
<evidence type="ECO:0000256" key="4">
    <source>
        <dbReference type="ARBA" id="ARBA00012564"/>
    </source>
</evidence>
<dbReference type="InterPro" id="IPR050344">
    <property type="entry name" value="Peptidase_M1_aminopeptidases"/>
</dbReference>
<keyword evidence="8" id="KW-0479">Metal-binding</keyword>
<dbReference type="PANTHER" id="PTHR11533">
    <property type="entry name" value="PROTEASE M1 ZINC METALLOPROTEASE"/>
    <property type="match status" value="1"/>
</dbReference>
<dbReference type="Proteomes" id="UP000618931">
    <property type="component" value="Unassembled WGS sequence"/>
</dbReference>
<feature type="domain" description="Peptidase M1 membrane alanine aminopeptidase" evidence="13">
    <location>
        <begin position="360"/>
        <end position="504"/>
    </location>
</feature>
<comment type="catalytic activity">
    <reaction evidence="1">
        <text>Release of an N-terminal amino acid, Xaa-|-Yaa- from a peptide, amide or arylamide. Xaa is preferably Ala, but may be most amino acids including Pro (slow action). When a terminal hydrophobic residue is followed by a prolyl residue, the two may be released as an intact Xaa-Pro dipeptide.</text>
        <dbReference type="EC" id="3.4.11.2"/>
    </reaction>
</comment>
<dbReference type="Gene3D" id="1.10.390.10">
    <property type="entry name" value="Neutral Protease Domain 2"/>
    <property type="match status" value="1"/>
</dbReference>
<proteinExistence type="inferred from homology"/>
<dbReference type="InterPro" id="IPR014782">
    <property type="entry name" value="Peptidase_M1_dom"/>
</dbReference>
<dbReference type="Pfam" id="PF01433">
    <property type="entry name" value="Peptidase_M1"/>
    <property type="match status" value="1"/>
</dbReference>
<sequence>MRLFLYALVISQLFAGTLPAAAQSAQRTAGSALDLNAGRLCAASRVKVAARTATASIRHRAKMERYDVKYYKLDVAMENTSLNVAGMVWMRVLVRGAQALDSLAFELYQAPVGSPAGTPTLLVDSVVVNGRRATGLRRIGNDATAGLAQPVAAGTLADARIYYHGTAPSGNSAAIGNALSNTNTVHLDTYTNAPSFAYNITWSLSEPFAAHEWFPCKQVLTDKADSSDVWVTTTLPNKVGSNGVLVRTVPLANNKVRYEWKERHPIDYYLISVTVAPFVEYVTTAHPAGGPAVPIVNYVYNQSYLNYWQSDINLTAGFIENYSTLAGLYPFANEKYGHTTVPIYGGMEHQTMTSQDGFEFTLTAHELFHQWFGDNVTCASWEDIWLNESFASYGEYLSLQAFGQPGDARNWMNNAHAYAQASSGSIYVADTTNVNRIFDYYLTYKKGAGVVHMLRYLLNDDTKFFRALRTYQNQFRGSTARTADLQRVFEAEAGRPLGYFFQQWFRGRGYPTFNGRWNQGGSNFVLRVTETASVPGTTPFFETDVDYRLTFSNGTTQTVRLHQANPTENYLLTVSGTVTSVAVDPDQWILDLPGPAPVRDNTLLASRDAATAPVLTLYPNPCRDQLQLPDFGAATAQVLDATGRVVLRQAVPAAQPQLDTRALASGLYQLRLFAAGGQLLGQGRFVRE</sequence>
<keyword evidence="7" id="KW-0645">Protease</keyword>
<reference evidence="14 15" key="1">
    <citation type="submission" date="2020-11" db="EMBL/GenBank/DDBJ databases">
        <authorList>
            <person name="Kim M.K."/>
        </authorList>
    </citation>
    <scope>NUCLEOTIDE SEQUENCE [LARGE SCALE GENOMIC DNA]</scope>
    <source>
        <strain evidence="14 15">BT662</strain>
    </source>
</reference>
<evidence type="ECO:0000256" key="11">
    <source>
        <dbReference type="ARBA" id="ARBA00023049"/>
    </source>
</evidence>
<dbReference type="SUPFAM" id="SSF63737">
    <property type="entry name" value="Leukotriene A4 hydrolase N-terminal domain"/>
    <property type="match status" value="1"/>
</dbReference>
<keyword evidence="6" id="KW-0031">Aminopeptidase</keyword>